<reference evidence="1 2" key="1">
    <citation type="journal article" date="2019" name="Nat. Ecol. Evol.">
        <title>Megaphylogeny resolves global patterns of mushroom evolution.</title>
        <authorList>
            <person name="Varga T."/>
            <person name="Krizsan K."/>
            <person name="Foldi C."/>
            <person name="Dima B."/>
            <person name="Sanchez-Garcia M."/>
            <person name="Sanchez-Ramirez S."/>
            <person name="Szollosi G.J."/>
            <person name="Szarkandi J.G."/>
            <person name="Papp V."/>
            <person name="Albert L."/>
            <person name="Andreopoulos W."/>
            <person name="Angelini C."/>
            <person name="Antonin V."/>
            <person name="Barry K.W."/>
            <person name="Bougher N.L."/>
            <person name="Buchanan P."/>
            <person name="Buyck B."/>
            <person name="Bense V."/>
            <person name="Catcheside P."/>
            <person name="Chovatia M."/>
            <person name="Cooper J."/>
            <person name="Damon W."/>
            <person name="Desjardin D."/>
            <person name="Finy P."/>
            <person name="Geml J."/>
            <person name="Haridas S."/>
            <person name="Hughes K."/>
            <person name="Justo A."/>
            <person name="Karasinski D."/>
            <person name="Kautmanova I."/>
            <person name="Kiss B."/>
            <person name="Kocsube S."/>
            <person name="Kotiranta H."/>
            <person name="LaButti K.M."/>
            <person name="Lechner B.E."/>
            <person name="Liimatainen K."/>
            <person name="Lipzen A."/>
            <person name="Lukacs Z."/>
            <person name="Mihaltcheva S."/>
            <person name="Morgado L.N."/>
            <person name="Niskanen T."/>
            <person name="Noordeloos M.E."/>
            <person name="Ohm R.A."/>
            <person name="Ortiz-Santana B."/>
            <person name="Ovrebo C."/>
            <person name="Racz N."/>
            <person name="Riley R."/>
            <person name="Savchenko A."/>
            <person name="Shiryaev A."/>
            <person name="Soop K."/>
            <person name="Spirin V."/>
            <person name="Szebenyi C."/>
            <person name="Tomsovsky M."/>
            <person name="Tulloss R.E."/>
            <person name="Uehling J."/>
            <person name="Grigoriev I.V."/>
            <person name="Vagvolgyi C."/>
            <person name="Papp T."/>
            <person name="Martin F.M."/>
            <person name="Miettinen O."/>
            <person name="Hibbett D.S."/>
            <person name="Nagy L.G."/>
        </authorList>
    </citation>
    <scope>NUCLEOTIDE SEQUENCE [LARGE SCALE GENOMIC DNA]</scope>
    <source>
        <strain evidence="1 2">NL-1719</strain>
    </source>
</reference>
<organism evidence="1 2">
    <name type="scientific">Pluteus cervinus</name>
    <dbReference type="NCBI Taxonomy" id="181527"/>
    <lineage>
        <taxon>Eukaryota</taxon>
        <taxon>Fungi</taxon>
        <taxon>Dikarya</taxon>
        <taxon>Basidiomycota</taxon>
        <taxon>Agaricomycotina</taxon>
        <taxon>Agaricomycetes</taxon>
        <taxon>Agaricomycetidae</taxon>
        <taxon>Agaricales</taxon>
        <taxon>Pluteineae</taxon>
        <taxon>Pluteaceae</taxon>
        <taxon>Pluteus</taxon>
    </lineage>
</organism>
<name>A0ACD3AS17_9AGAR</name>
<evidence type="ECO:0000313" key="1">
    <source>
        <dbReference type="EMBL" id="TFK68412.1"/>
    </source>
</evidence>
<proteinExistence type="predicted"/>
<evidence type="ECO:0000313" key="2">
    <source>
        <dbReference type="Proteomes" id="UP000308600"/>
    </source>
</evidence>
<dbReference type="Proteomes" id="UP000308600">
    <property type="component" value="Unassembled WGS sequence"/>
</dbReference>
<gene>
    <name evidence="1" type="ORF">BDN72DRAFT_960256</name>
</gene>
<accession>A0ACD3AS17</accession>
<dbReference type="EMBL" id="ML208352">
    <property type="protein sequence ID" value="TFK68412.1"/>
    <property type="molecule type" value="Genomic_DNA"/>
</dbReference>
<keyword evidence="2" id="KW-1185">Reference proteome</keyword>
<sequence>MNGTSTSSSHYQEEDFLSAINSSFHLLRSRSTSTAIVDLEGHVTAGTVKISWPLWPKGSLENDLRKAVQGSGDHNIGVHISDLELLGQRSSGPQSSDSSLATSCRLLDGDIRTVATIYPRQYAKVWLDCFKCHYALWKKGIFHCDIRDSSLMFRKLPSGDLVGFLGDFDLAEGKSSPPFHPLGTARFKAFGLLELEEEKRRFKHEYWFDVESCFWVAIVDISSYPQEERVLAAAEYASWGLESNLQCVKDKMWWLARLTSQHKVTKSHIQTWKIFQLLVPAIAKWSEGVMRKDMDQIPTAEELGVDGVYGWVLDVVQRSMQAAEKEEEVTATRV</sequence>
<protein>
    <submittedName>
        <fullName evidence="1">Uncharacterized protein</fullName>
    </submittedName>
</protein>